<evidence type="ECO:0000313" key="3">
    <source>
        <dbReference type="Proteomes" id="UP001595075"/>
    </source>
</evidence>
<organism evidence="2 3">
    <name type="scientific">Oculimacula yallundae</name>
    <dbReference type="NCBI Taxonomy" id="86028"/>
    <lineage>
        <taxon>Eukaryota</taxon>
        <taxon>Fungi</taxon>
        <taxon>Dikarya</taxon>
        <taxon>Ascomycota</taxon>
        <taxon>Pezizomycotina</taxon>
        <taxon>Leotiomycetes</taxon>
        <taxon>Helotiales</taxon>
        <taxon>Ploettnerulaceae</taxon>
        <taxon>Oculimacula</taxon>
    </lineage>
</organism>
<feature type="signal peptide" evidence="1">
    <location>
        <begin position="1"/>
        <end position="19"/>
    </location>
</feature>
<evidence type="ECO:0000313" key="2">
    <source>
        <dbReference type="EMBL" id="KAL2067324.1"/>
    </source>
</evidence>
<accession>A0ABR4CDP9</accession>
<evidence type="ECO:0000256" key="1">
    <source>
        <dbReference type="SAM" id="SignalP"/>
    </source>
</evidence>
<name>A0ABR4CDP9_9HELO</name>
<sequence length="253" mass="25914">MRSTSILALTASLVAPILAAPSCTASSNGYAAQKMVYLFNDFCAGLTESKFAPKEKYYDTPVVALTFKPATVGDCSLKECLTSFGSLVDSCDKDDKSIWGTGNIVSSCGTYSFEVKDVTVTASLGAPDKTITAATIVTYNVATLTSSSSSSSSSSSAPSSYQASTTSEAQLQSTYAPSTHIYLNATTSTASSNSSTAYQSATLSITPSKSLLASSTPTKPVVGSTTLGTSDASVLRVSGLSLVVVASVFGVFL</sequence>
<protein>
    <submittedName>
        <fullName evidence="2">Uncharacterized protein</fullName>
    </submittedName>
</protein>
<comment type="caution">
    <text evidence="2">The sequence shown here is derived from an EMBL/GenBank/DDBJ whole genome shotgun (WGS) entry which is preliminary data.</text>
</comment>
<feature type="chain" id="PRO_5045324825" evidence="1">
    <location>
        <begin position="20"/>
        <end position="253"/>
    </location>
</feature>
<gene>
    <name evidence="2" type="ORF">VTL71DRAFT_1748</name>
</gene>
<dbReference type="EMBL" id="JAZHXI010000010">
    <property type="protein sequence ID" value="KAL2067324.1"/>
    <property type="molecule type" value="Genomic_DNA"/>
</dbReference>
<dbReference type="Proteomes" id="UP001595075">
    <property type="component" value="Unassembled WGS sequence"/>
</dbReference>
<proteinExistence type="predicted"/>
<reference evidence="2 3" key="1">
    <citation type="journal article" date="2024" name="Commun. Biol.">
        <title>Comparative genomic analysis of thermophilic fungi reveals convergent evolutionary adaptations and gene losses.</title>
        <authorList>
            <person name="Steindorff A.S."/>
            <person name="Aguilar-Pontes M.V."/>
            <person name="Robinson A.J."/>
            <person name="Andreopoulos B."/>
            <person name="LaButti K."/>
            <person name="Kuo A."/>
            <person name="Mondo S."/>
            <person name="Riley R."/>
            <person name="Otillar R."/>
            <person name="Haridas S."/>
            <person name="Lipzen A."/>
            <person name="Grimwood J."/>
            <person name="Schmutz J."/>
            <person name="Clum A."/>
            <person name="Reid I.D."/>
            <person name="Moisan M.C."/>
            <person name="Butler G."/>
            <person name="Nguyen T.T.M."/>
            <person name="Dewar K."/>
            <person name="Conant G."/>
            <person name="Drula E."/>
            <person name="Henrissat B."/>
            <person name="Hansel C."/>
            <person name="Singer S."/>
            <person name="Hutchinson M.I."/>
            <person name="de Vries R.P."/>
            <person name="Natvig D.O."/>
            <person name="Powell A.J."/>
            <person name="Tsang A."/>
            <person name="Grigoriev I.V."/>
        </authorList>
    </citation>
    <scope>NUCLEOTIDE SEQUENCE [LARGE SCALE GENOMIC DNA]</scope>
    <source>
        <strain evidence="2 3">CBS 494.80</strain>
    </source>
</reference>
<keyword evidence="1" id="KW-0732">Signal</keyword>
<keyword evidence="3" id="KW-1185">Reference proteome</keyword>